<sequence>YPTRTSPVERCRRCLCPSGCHRSSPCWCCCRSCAGRWRQQQRCCVVQFHQQAP</sequence>
<protein>
    <submittedName>
        <fullName evidence="1">Uncharacterized protein</fullName>
    </submittedName>
</protein>
<comment type="caution">
    <text evidence="1">The sequence shown here is derived from an EMBL/GenBank/DDBJ whole genome shotgun (WGS) entry which is preliminary data.</text>
</comment>
<organism evidence="1 2">
    <name type="scientific">Coniosporium uncinatum</name>
    <dbReference type="NCBI Taxonomy" id="93489"/>
    <lineage>
        <taxon>Eukaryota</taxon>
        <taxon>Fungi</taxon>
        <taxon>Dikarya</taxon>
        <taxon>Ascomycota</taxon>
        <taxon>Pezizomycotina</taxon>
        <taxon>Dothideomycetes</taxon>
        <taxon>Dothideomycetes incertae sedis</taxon>
        <taxon>Coniosporium</taxon>
    </lineage>
</organism>
<evidence type="ECO:0000313" key="2">
    <source>
        <dbReference type="Proteomes" id="UP001186974"/>
    </source>
</evidence>
<feature type="non-terminal residue" evidence="1">
    <location>
        <position position="1"/>
    </location>
</feature>
<name>A0ACC3DMY4_9PEZI</name>
<accession>A0ACC3DMY4</accession>
<proteinExistence type="predicted"/>
<dbReference type="Proteomes" id="UP001186974">
    <property type="component" value="Unassembled WGS sequence"/>
</dbReference>
<keyword evidence="2" id="KW-1185">Reference proteome</keyword>
<evidence type="ECO:0000313" key="1">
    <source>
        <dbReference type="EMBL" id="KAK3077937.1"/>
    </source>
</evidence>
<feature type="non-terminal residue" evidence="1">
    <location>
        <position position="53"/>
    </location>
</feature>
<reference evidence="1" key="1">
    <citation type="submission" date="2024-09" db="EMBL/GenBank/DDBJ databases">
        <title>Black Yeasts Isolated from many extreme environments.</title>
        <authorList>
            <person name="Coleine C."/>
            <person name="Stajich J.E."/>
            <person name="Selbmann L."/>
        </authorList>
    </citation>
    <scope>NUCLEOTIDE SEQUENCE</scope>
    <source>
        <strain evidence="1">CCFEE 5737</strain>
    </source>
</reference>
<dbReference type="EMBL" id="JAWDJW010002354">
    <property type="protein sequence ID" value="KAK3077937.1"/>
    <property type="molecule type" value="Genomic_DNA"/>
</dbReference>
<gene>
    <name evidence="1" type="ORF">LTS18_008861</name>
</gene>